<gene>
    <name evidence="6" type="ORF">CTEN210_12821</name>
</gene>
<accession>A0AAD3HAG0</accession>
<dbReference type="Pfam" id="PF04973">
    <property type="entry name" value="NMN_transporter"/>
    <property type="match status" value="1"/>
</dbReference>
<name>A0AAD3HAG0_9STRA</name>
<proteinExistence type="predicted"/>
<sequence length="323" mass="36878">MARTLEEASRNDTIMDRKSKGLPSLSNFFRSIPSAFIASFRAIPYDLAVLNPYQRIFVTMFGILMVVFSIIDFSYFLNDSLPSPIKWINDRDVRKMETWRLVLMTFSGISSFSGALYFFLLALGRHSAWSWGLINSMFYGMFAFAYGYAGVAQMLYFYMLPLQIVGMVVWERRLDAEGTVSRSPNMSLKTWLSTSVVSGVVFVIFLYEVPAFSKALVGYYIYEGVNGRVTAPWILDALSNAFIAGGQILMIQRQWEQYIFWLALDIDKLLMFSGIAGFVFDFNIVCMHSFFIVVGLYGLWSWYHRPVKHDIHSISPPGNGDNV</sequence>
<feature type="transmembrane region" description="Helical" evidence="5">
    <location>
        <begin position="98"/>
        <end position="123"/>
    </location>
</feature>
<feature type="transmembrane region" description="Helical" evidence="5">
    <location>
        <begin position="27"/>
        <end position="44"/>
    </location>
</feature>
<feature type="transmembrane region" description="Helical" evidence="5">
    <location>
        <begin position="233"/>
        <end position="251"/>
    </location>
</feature>
<dbReference type="Proteomes" id="UP001054902">
    <property type="component" value="Unassembled WGS sequence"/>
</dbReference>
<feature type="transmembrane region" description="Helical" evidence="5">
    <location>
        <begin position="56"/>
        <end position="77"/>
    </location>
</feature>
<dbReference type="NCBIfam" id="TIGR01528">
    <property type="entry name" value="NMN_trans_PnuC"/>
    <property type="match status" value="1"/>
</dbReference>
<feature type="transmembrane region" description="Helical" evidence="5">
    <location>
        <begin position="282"/>
        <end position="303"/>
    </location>
</feature>
<dbReference type="AlphaFoldDB" id="A0AAD3HAG0"/>
<keyword evidence="2 5" id="KW-0812">Transmembrane</keyword>
<evidence type="ECO:0000313" key="6">
    <source>
        <dbReference type="EMBL" id="GFH56345.1"/>
    </source>
</evidence>
<organism evidence="6 7">
    <name type="scientific">Chaetoceros tenuissimus</name>
    <dbReference type="NCBI Taxonomy" id="426638"/>
    <lineage>
        <taxon>Eukaryota</taxon>
        <taxon>Sar</taxon>
        <taxon>Stramenopiles</taxon>
        <taxon>Ochrophyta</taxon>
        <taxon>Bacillariophyta</taxon>
        <taxon>Coscinodiscophyceae</taxon>
        <taxon>Chaetocerotophycidae</taxon>
        <taxon>Chaetocerotales</taxon>
        <taxon>Chaetocerotaceae</taxon>
        <taxon>Chaetoceros</taxon>
    </lineage>
</organism>
<keyword evidence="3 5" id="KW-1133">Transmembrane helix</keyword>
<dbReference type="InterPro" id="IPR006419">
    <property type="entry name" value="NMN_transpt_PnuC"/>
</dbReference>
<protein>
    <submittedName>
        <fullName evidence="6">Uncharacterized protein</fullName>
    </submittedName>
</protein>
<evidence type="ECO:0000256" key="2">
    <source>
        <dbReference type="ARBA" id="ARBA00022692"/>
    </source>
</evidence>
<feature type="transmembrane region" description="Helical" evidence="5">
    <location>
        <begin position="191"/>
        <end position="213"/>
    </location>
</feature>
<evidence type="ECO:0000313" key="7">
    <source>
        <dbReference type="Proteomes" id="UP001054902"/>
    </source>
</evidence>
<dbReference type="GO" id="GO:0034257">
    <property type="term" value="F:nicotinamide riboside transmembrane transporter activity"/>
    <property type="evidence" value="ECO:0007669"/>
    <property type="project" value="InterPro"/>
</dbReference>
<dbReference type="GO" id="GO:0016020">
    <property type="term" value="C:membrane"/>
    <property type="evidence" value="ECO:0007669"/>
    <property type="project" value="UniProtKB-SubCell"/>
</dbReference>
<feature type="transmembrane region" description="Helical" evidence="5">
    <location>
        <begin position="258"/>
        <end position="276"/>
    </location>
</feature>
<evidence type="ECO:0000256" key="1">
    <source>
        <dbReference type="ARBA" id="ARBA00004141"/>
    </source>
</evidence>
<evidence type="ECO:0000256" key="3">
    <source>
        <dbReference type="ARBA" id="ARBA00022989"/>
    </source>
</evidence>
<evidence type="ECO:0000256" key="5">
    <source>
        <dbReference type="SAM" id="Phobius"/>
    </source>
</evidence>
<feature type="transmembrane region" description="Helical" evidence="5">
    <location>
        <begin position="143"/>
        <end position="170"/>
    </location>
</feature>
<reference evidence="6 7" key="1">
    <citation type="journal article" date="2021" name="Sci. Rep.">
        <title>The genome of the diatom Chaetoceros tenuissimus carries an ancient integrated fragment of an extant virus.</title>
        <authorList>
            <person name="Hongo Y."/>
            <person name="Kimura K."/>
            <person name="Takaki Y."/>
            <person name="Yoshida Y."/>
            <person name="Baba S."/>
            <person name="Kobayashi G."/>
            <person name="Nagasaki K."/>
            <person name="Hano T."/>
            <person name="Tomaru Y."/>
        </authorList>
    </citation>
    <scope>NUCLEOTIDE SEQUENCE [LARGE SCALE GENOMIC DNA]</scope>
    <source>
        <strain evidence="6 7">NIES-3715</strain>
    </source>
</reference>
<keyword evidence="7" id="KW-1185">Reference proteome</keyword>
<comment type="caution">
    <text evidence="6">The sequence shown here is derived from an EMBL/GenBank/DDBJ whole genome shotgun (WGS) entry which is preliminary data.</text>
</comment>
<keyword evidence="4 5" id="KW-0472">Membrane</keyword>
<evidence type="ECO:0000256" key="4">
    <source>
        <dbReference type="ARBA" id="ARBA00023136"/>
    </source>
</evidence>
<comment type="subcellular location">
    <subcellularLocation>
        <location evidence="1">Membrane</location>
        <topology evidence="1">Multi-pass membrane protein</topology>
    </subcellularLocation>
</comment>
<dbReference type="EMBL" id="BLLK01000051">
    <property type="protein sequence ID" value="GFH56345.1"/>
    <property type="molecule type" value="Genomic_DNA"/>
</dbReference>